<name>A0ABT6BFN8_9GAMM</name>
<evidence type="ECO:0000256" key="2">
    <source>
        <dbReference type="ARBA" id="ARBA00022450"/>
    </source>
</evidence>
<dbReference type="Gene3D" id="3.30.559.10">
    <property type="entry name" value="Chloramphenicol acetyltransferase-like domain"/>
    <property type="match status" value="1"/>
</dbReference>
<sequence>AALWEELLGVERVGRHDHFFELGGHSLLAVKLCARLHEYGVALGVRQVFEQPVLASMSFQARSTPGEADTPVARVRPDTVPQSWAQQRLWMMDRIHGSQAYVMPAAYRLHGPLDIEALRRALEALVDRHEVLRTRFTAVDGLAVQHVVPPHRVELPWVDIDAAASVEAFFCRPFDLENGPIFRAGLHRHGPRDHLFLFAVHHIACDGSSVAILLNEVSTLYRAFRADEEMPLEPLPLQYADYTLWQQSWMQGERLAAELLHWRQRLAGAPERLNLPVDYPRHAERVRKGAWARCDIPGLVSDGVARRALELGCTAFVILLTTFAIMLSRRSGQEDIVIGTDVANRNHPGIRGLVGFLVNQGVLRTRLPGNPRCAEVLGKVHADVLDLQEHQDLPFERIVEALRPRRSPGYHPIFQVKFAYQAREREDAALRLEGLDVTEVDAGLPGIKECDLTLFISQGKNGMRCAFEYAADLFAPSTVASMADEYVQLLAMIVDDPQARLDTLSTGQKAMPERNEGVPKPKRTLSGLRREAPRTITLSAAPPVSLEPLREGTDLPYVLRATRPGVDLCAWSTANKAQVDALLLRHGALLCRGFDIDRPERLEAFASLFCDTLYAENGEHPHVANNVYKPVRYPAEEKLLWHNENTFNLRWPGHILFACAQPSERGGETPVVDSRRVYECLDPALREEFVRRGVMYVRNYHPGVGRHWHEVFGSKAPSEVEARCREERLDFEWTHGERLRTRAIRPAAGPHPRTGQMCWFNQIQHWHPYCLNPATGAALRRLYDERDLPRTCYFGDGGLIPNAAIEHILAIYEKLEVAFPWTRGDVLLIDNVMTAHGRNPYAGERRLFVAMGNMIRIDATTT</sequence>
<dbReference type="SUPFAM" id="SSF47336">
    <property type="entry name" value="ACP-like"/>
    <property type="match status" value="1"/>
</dbReference>
<dbReference type="InterPro" id="IPR003819">
    <property type="entry name" value="TauD/TfdA-like"/>
</dbReference>
<comment type="caution">
    <text evidence="6">The sequence shown here is derived from an EMBL/GenBank/DDBJ whole genome shotgun (WGS) entry which is preliminary data.</text>
</comment>
<feature type="domain" description="Carrier" evidence="5">
    <location>
        <begin position="1"/>
        <end position="65"/>
    </location>
</feature>
<evidence type="ECO:0000256" key="4">
    <source>
        <dbReference type="ARBA" id="ARBA00023002"/>
    </source>
</evidence>
<dbReference type="InterPro" id="IPR009081">
    <property type="entry name" value="PP-bd_ACP"/>
</dbReference>
<dbReference type="InterPro" id="IPR042098">
    <property type="entry name" value="TauD-like_sf"/>
</dbReference>
<proteinExistence type="predicted"/>
<evidence type="ECO:0000259" key="5">
    <source>
        <dbReference type="PROSITE" id="PS50075"/>
    </source>
</evidence>
<dbReference type="Pfam" id="PF00668">
    <property type="entry name" value="Condensation"/>
    <property type="match status" value="1"/>
</dbReference>
<protein>
    <submittedName>
        <fullName evidence="6">Condensation domain-containing protein</fullName>
    </submittedName>
</protein>
<dbReference type="Gene3D" id="1.10.1200.10">
    <property type="entry name" value="ACP-like"/>
    <property type="match status" value="1"/>
</dbReference>
<dbReference type="PANTHER" id="PTHR45398:SF1">
    <property type="entry name" value="ENZYME, PUTATIVE (JCVI)-RELATED"/>
    <property type="match status" value="1"/>
</dbReference>
<gene>
    <name evidence="6" type="ORF">P3W24_18385</name>
</gene>
<dbReference type="Proteomes" id="UP001528850">
    <property type="component" value="Unassembled WGS sequence"/>
</dbReference>
<dbReference type="InterPro" id="IPR006162">
    <property type="entry name" value="Ppantetheine_attach_site"/>
</dbReference>
<dbReference type="PANTHER" id="PTHR45398">
    <property type="match status" value="1"/>
</dbReference>
<dbReference type="PROSITE" id="PS50075">
    <property type="entry name" value="CARRIER"/>
    <property type="match status" value="1"/>
</dbReference>
<keyword evidence="7" id="KW-1185">Reference proteome</keyword>
<dbReference type="Pfam" id="PF00550">
    <property type="entry name" value="PP-binding"/>
    <property type="match status" value="1"/>
</dbReference>
<dbReference type="SUPFAM" id="SSF51197">
    <property type="entry name" value="Clavaminate synthase-like"/>
    <property type="match status" value="1"/>
</dbReference>
<reference evidence="6 7" key="1">
    <citation type="journal article" date="2024" name="Curr. Microbiol.">
        <title>Luteibacter sahnii sp. nov., A Novel Yellow-Colored Xanthomonadin Pigment Producing Probiotic Bacterium from Healthy Rice Seed Microbiome.</title>
        <authorList>
            <person name="Jaiswal G."/>
            <person name="Rana R."/>
            <person name="Nayak P.K."/>
            <person name="Chouhan R."/>
            <person name="Gandhi S.G."/>
            <person name="Patel H.K."/>
            <person name="Patil P.B."/>
        </authorList>
    </citation>
    <scope>NUCLEOTIDE SEQUENCE [LARGE SCALE GENOMIC DNA]</scope>
    <source>
        <strain evidence="6 7">PPL201</strain>
    </source>
</reference>
<accession>A0ABT6BFN8</accession>
<evidence type="ECO:0000313" key="7">
    <source>
        <dbReference type="Proteomes" id="UP001528850"/>
    </source>
</evidence>
<dbReference type="SUPFAM" id="SSF52777">
    <property type="entry name" value="CoA-dependent acyltransferases"/>
    <property type="match status" value="2"/>
</dbReference>
<keyword evidence="4" id="KW-0560">Oxidoreductase</keyword>
<feature type="non-terminal residue" evidence="6">
    <location>
        <position position="1"/>
    </location>
</feature>
<dbReference type="InterPro" id="IPR036736">
    <property type="entry name" value="ACP-like_sf"/>
</dbReference>
<organism evidence="6 7">
    <name type="scientific">Luteibacter sahnii</name>
    <dbReference type="NCBI Taxonomy" id="3021977"/>
    <lineage>
        <taxon>Bacteria</taxon>
        <taxon>Pseudomonadati</taxon>
        <taxon>Pseudomonadota</taxon>
        <taxon>Gammaproteobacteria</taxon>
        <taxon>Lysobacterales</taxon>
        <taxon>Rhodanobacteraceae</taxon>
        <taxon>Luteibacter</taxon>
    </lineage>
</organism>
<evidence type="ECO:0000256" key="1">
    <source>
        <dbReference type="ARBA" id="ARBA00001957"/>
    </source>
</evidence>
<keyword evidence="2" id="KW-0596">Phosphopantetheine</keyword>
<dbReference type="InterPro" id="IPR001242">
    <property type="entry name" value="Condensation_dom"/>
</dbReference>
<dbReference type="Gene3D" id="3.60.130.10">
    <property type="entry name" value="Clavaminate synthase-like"/>
    <property type="match status" value="1"/>
</dbReference>
<dbReference type="CDD" id="cd19531">
    <property type="entry name" value="LCL_NRPS-like"/>
    <property type="match status" value="1"/>
</dbReference>
<dbReference type="InterPro" id="IPR023213">
    <property type="entry name" value="CAT-like_dom_sf"/>
</dbReference>
<dbReference type="Pfam" id="PF02668">
    <property type="entry name" value="TauD"/>
    <property type="match status" value="1"/>
</dbReference>
<dbReference type="PROSITE" id="PS00012">
    <property type="entry name" value="PHOSPHOPANTETHEINE"/>
    <property type="match status" value="1"/>
</dbReference>
<dbReference type="EMBL" id="JARJJS010000010">
    <property type="protein sequence ID" value="MDF4026947.1"/>
    <property type="molecule type" value="Genomic_DNA"/>
</dbReference>
<dbReference type="Gene3D" id="3.30.559.30">
    <property type="entry name" value="Nonribosomal peptide synthetase, condensation domain"/>
    <property type="match status" value="1"/>
</dbReference>
<comment type="cofactor">
    <cofactor evidence="1">
        <name>pantetheine 4'-phosphate</name>
        <dbReference type="ChEBI" id="CHEBI:47942"/>
    </cofactor>
</comment>
<evidence type="ECO:0000313" key="6">
    <source>
        <dbReference type="EMBL" id="MDF4026947.1"/>
    </source>
</evidence>
<keyword evidence="3" id="KW-0597">Phosphoprotein</keyword>
<evidence type="ECO:0000256" key="3">
    <source>
        <dbReference type="ARBA" id="ARBA00022553"/>
    </source>
</evidence>